<feature type="region of interest" description="Disordered" evidence="1">
    <location>
        <begin position="655"/>
        <end position="696"/>
    </location>
</feature>
<feature type="compositionally biased region" description="Polar residues" evidence="1">
    <location>
        <begin position="615"/>
        <end position="631"/>
    </location>
</feature>
<dbReference type="GeneID" id="28896059"/>
<evidence type="ECO:0000313" key="2">
    <source>
        <dbReference type="EMBL" id="KZF24389.1"/>
    </source>
</evidence>
<reference evidence="2 3" key="1">
    <citation type="journal article" date="2016" name="Fungal Biol.">
        <title>The genome of Xylona heveae provides a window into fungal endophytism.</title>
        <authorList>
            <person name="Gazis R."/>
            <person name="Kuo A."/>
            <person name="Riley R."/>
            <person name="LaButti K."/>
            <person name="Lipzen A."/>
            <person name="Lin J."/>
            <person name="Amirebrahimi M."/>
            <person name="Hesse C.N."/>
            <person name="Spatafora J.W."/>
            <person name="Henrissat B."/>
            <person name="Hainaut M."/>
            <person name="Grigoriev I.V."/>
            <person name="Hibbett D.S."/>
        </authorList>
    </citation>
    <scope>NUCLEOTIDE SEQUENCE [LARGE SCALE GENOMIC DNA]</scope>
    <source>
        <strain evidence="2 3">TC161</strain>
    </source>
</reference>
<dbReference type="EMBL" id="KV407456">
    <property type="protein sequence ID" value="KZF24389.1"/>
    <property type="molecule type" value="Genomic_DNA"/>
</dbReference>
<gene>
    <name evidence="2" type="ORF">L228DRAFT_237327</name>
</gene>
<dbReference type="OMA" id="VWLRINT"/>
<keyword evidence="3" id="KW-1185">Reference proteome</keyword>
<feature type="compositionally biased region" description="Low complexity" evidence="1">
    <location>
        <begin position="936"/>
        <end position="951"/>
    </location>
</feature>
<feature type="region of interest" description="Disordered" evidence="1">
    <location>
        <begin position="897"/>
        <end position="958"/>
    </location>
</feature>
<feature type="compositionally biased region" description="Low complexity" evidence="1">
    <location>
        <begin position="729"/>
        <end position="743"/>
    </location>
</feature>
<evidence type="ECO:0000313" key="3">
    <source>
        <dbReference type="Proteomes" id="UP000076632"/>
    </source>
</evidence>
<dbReference type="GO" id="GO:0051293">
    <property type="term" value="P:establishment of spindle localization"/>
    <property type="evidence" value="ECO:0007669"/>
    <property type="project" value="TreeGrafter"/>
</dbReference>
<accession>A0A165I4Y0</accession>
<dbReference type="AlphaFoldDB" id="A0A165I4Y0"/>
<protein>
    <submittedName>
        <fullName evidence="2">KAR9-domain-containing protein</fullName>
    </submittedName>
</protein>
<dbReference type="GO" id="GO:0005938">
    <property type="term" value="C:cell cortex"/>
    <property type="evidence" value="ECO:0007669"/>
    <property type="project" value="TreeGrafter"/>
</dbReference>
<evidence type="ECO:0000256" key="1">
    <source>
        <dbReference type="SAM" id="MobiDB-lite"/>
    </source>
</evidence>
<dbReference type="InterPro" id="IPR013889">
    <property type="entry name" value="Karyogamy_KAR9"/>
</dbReference>
<dbReference type="PANTHER" id="PTHR37271:SF1">
    <property type="entry name" value="KARYOGAMY PROTEIN KAR9"/>
    <property type="match status" value="1"/>
</dbReference>
<dbReference type="Proteomes" id="UP000076632">
    <property type="component" value="Unassembled WGS sequence"/>
</dbReference>
<dbReference type="RefSeq" id="XP_018189944.1">
    <property type="nucleotide sequence ID" value="XM_018330922.1"/>
</dbReference>
<dbReference type="GO" id="GO:0030473">
    <property type="term" value="P:nuclear migration along microtubule"/>
    <property type="evidence" value="ECO:0007669"/>
    <property type="project" value="TreeGrafter"/>
</dbReference>
<dbReference type="GO" id="GO:0031578">
    <property type="term" value="P:mitotic spindle orientation checkpoint signaling"/>
    <property type="evidence" value="ECO:0007669"/>
    <property type="project" value="TreeGrafter"/>
</dbReference>
<feature type="compositionally biased region" description="Low complexity" evidence="1">
    <location>
        <begin position="658"/>
        <end position="681"/>
    </location>
</feature>
<name>A0A165I4Y0_XYLHT</name>
<feature type="region of interest" description="Disordered" evidence="1">
    <location>
        <begin position="525"/>
        <end position="638"/>
    </location>
</feature>
<dbReference type="GO" id="GO:0005816">
    <property type="term" value="C:spindle pole body"/>
    <property type="evidence" value="ECO:0007669"/>
    <property type="project" value="TreeGrafter"/>
</dbReference>
<proteinExistence type="predicted"/>
<dbReference type="GO" id="GO:0043332">
    <property type="term" value="C:mating projection tip"/>
    <property type="evidence" value="ECO:0007669"/>
    <property type="project" value="TreeGrafter"/>
</dbReference>
<dbReference type="STRING" id="1328760.A0A165I4Y0"/>
<dbReference type="InParanoid" id="A0A165I4Y0"/>
<organism evidence="2 3">
    <name type="scientific">Xylona heveae (strain CBS 132557 / TC161)</name>
    <dbReference type="NCBI Taxonomy" id="1328760"/>
    <lineage>
        <taxon>Eukaryota</taxon>
        <taxon>Fungi</taxon>
        <taxon>Dikarya</taxon>
        <taxon>Ascomycota</taxon>
        <taxon>Pezizomycotina</taxon>
        <taxon>Xylonomycetes</taxon>
        <taxon>Xylonales</taxon>
        <taxon>Xylonaceae</taxon>
        <taxon>Xylona</taxon>
    </lineage>
</organism>
<feature type="compositionally biased region" description="Polar residues" evidence="1">
    <location>
        <begin position="542"/>
        <end position="551"/>
    </location>
</feature>
<feature type="region of interest" description="Disordered" evidence="1">
    <location>
        <begin position="855"/>
        <end position="878"/>
    </location>
</feature>
<dbReference type="OrthoDB" id="5559380at2759"/>
<dbReference type="PANTHER" id="PTHR37271">
    <property type="entry name" value="KARYOGAMY PROTEIN KAR9"/>
    <property type="match status" value="1"/>
</dbReference>
<feature type="region of interest" description="Disordered" evidence="1">
    <location>
        <begin position="723"/>
        <end position="743"/>
    </location>
</feature>
<dbReference type="Pfam" id="PF08580">
    <property type="entry name" value="KAR9"/>
    <property type="match status" value="1"/>
</dbReference>
<sequence>MSDSDNENMSEIDFQKCRIPDLEKALSQLRTESRLSGLPDTQDSAQAMTIINHSTPDSAAVGGEARHEVSFGKASQSKHDAHAITIFQQNNPLDLSEDSFAGRIGQLANATISRPTLLKDIAKSPTAAAAAQAICEAANGIQSRLSLTWDVIRQAGCEDDLDWALQAGRPSLDSIDSLLNRYKSFASELTTAVENFNLREEFESHTKQNVVTSPSEKATGLFENQVKRAQQNWAQLCAALKSVKEKIELALEWDELWHTVVGDIEAETDALTDLVFVMEERRHAWLSHSSVSAQNGEEMAIDFDSLEYKTHRLSVPSPYPNASGVTQPQPIPANDSNLLALFARLQPLRASLDFLPFRLTVFLERAKSIFPSACALLEARAQGVEERWARLHLDTEALKKEVGEDRYLVAFRSAFKQARQLAQSIDRGISKLMESIGSEMQKSNPTFYRDRLSDYQSKKEHYVPSILKVMSIMKDAMKDRASVSREVKNLDAEIEKVWLRINTKIQQTDKAVDEVYVNTKGISTNTNDVLNVKPPVRDSRNGAATPSSSLSPMDCSKFTDKLSEPLTPATTVDTEDGSLKHPTPGHTSPKFCVPRPTTITPTGTAYYSRIPRPTPNSRALTSDASAPSSRKLSLDSDVSVPSVAAITNHSIPSLRKFSSTSSNRRPSLSSSEGGSSIRHSGPTSGPKPRWAYSFNPRGLKVGNQLRSSGLTTPSPYHKYNIPQLGTPTAARSSSSLAGGSPSAVRHPLTAANLERGRVGSPALISPPFMIEESAVGASLASRRPSYAHLHSYSHTTRPGPGPLTPRSSFGTEIQRPIMLKKRASAAHLGGGSDYFGANRSVSQVREREAALFAGRPSTSMGRHSNFKAGPATSSLTSGPAFSPASSWMARSRRYSNSNGIGNGRNKRASLIPLPSPPAVQSPPAIELDMPVQTPPSMLASRRLTSRASSFLGEKPKWR</sequence>